<organism evidence="1">
    <name type="scientific">marine sediment metagenome</name>
    <dbReference type="NCBI Taxonomy" id="412755"/>
    <lineage>
        <taxon>unclassified sequences</taxon>
        <taxon>metagenomes</taxon>
        <taxon>ecological metagenomes</taxon>
    </lineage>
</organism>
<name>X1UU42_9ZZZZ</name>
<dbReference type="InterPro" id="IPR049886">
    <property type="entry name" value="CFI_box_CTERM_dom"/>
</dbReference>
<gene>
    <name evidence="1" type="ORF">S12H4_58680</name>
</gene>
<dbReference type="EMBL" id="BARW01038172">
    <property type="protein sequence ID" value="GAJ20959.1"/>
    <property type="molecule type" value="Genomic_DNA"/>
</dbReference>
<protein>
    <submittedName>
        <fullName evidence="1">Uncharacterized protein</fullName>
    </submittedName>
</protein>
<feature type="non-terminal residue" evidence="1">
    <location>
        <position position="112"/>
    </location>
</feature>
<reference evidence="1" key="1">
    <citation type="journal article" date="2014" name="Front. Microbiol.">
        <title>High frequency of phylogenetically diverse reductive dehalogenase-homologous genes in deep subseafloor sedimentary metagenomes.</title>
        <authorList>
            <person name="Kawai M."/>
            <person name="Futagami T."/>
            <person name="Toyoda A."/>
            <person name="Takaki Y."/>
            <person name="Nishi S."/>
            <person name="Hori S."/>
            <person name="Arai W."/>
            <person name="Tsubouchi T."/>
            <person name="Morono Y."/>
            <person name="Uchiyama I."/>
            <person name="Ito T."/>
            <person name="Fujiyama A."/>
            <person name="Inagaki F."/>
            <person name="Takami H."/>
        </authorList>
    </citation>
    <scope>NUCLEOTIDE SEQUENCE</scope>
    <source>
        <strain evidence="1">Expedition CK06-06</strain>
    </source>
</reference>
<dbReference type="NCBIfam" id="NF041770">
    <property type="entry name" value="CFI_box_CTERM"/>
    <property type="match status" value="1"/>
</dbReference>
<comment type="caution">
    <text evidence="1">The sequence shown here is derived from an EMBL/GenBank/DDBJ whole genome shotgun (WGS) entry which is preliminary data.</text>
</comment>
<evidence type="ECO:0000313" key="1">
    <source>
        <dbReference type="EMBL" id="GAJ20959.1"/>
    </source>
</evidence>
<accession>X1UU42</accession>
<dbReference type="AlphaFoldDB" id="X1UU42"/>
<sequence>MYNGTGWVLACDANGNVQPDGEGWMVPGSRVNHNDSTPPTIEIQLYHFSGILAGIFGFGGGDGGGGNPGGGGGGGCFIATAAYGSSLVPHVKVLHQFRDRFLLTNPAGEALV</sequence>
<proteinExistence type="predicted"/>